<dbReference type="InterPro" id="IPR015422">
    <property type="entry name" value="PyrdxlP-dep_Trfase_small"/>
</dbReference>
<keyword evidence="7" id="KW-0808">Transferase</keyword>
<comment type="caution">
    <text evidence="7">The sequence shown here is derived from an EMBL/GenBank/DDBJ whole genome shotgun (WGS) entry which is preliminary data.</text>
</comment>
<evidence type="ECO:0000256" key="2">
    <source>
        <dbReference type="ARBA" id="ARBA00022898"/>
    </source>
</evidence>
<dbReference type="PROSITE" id="PS50949">
    <property type="entry name" value="HTH_GNTR"/>
    <property type="match status" value="1"/>
</dbReference>
<dbReference type="InterPro" id="IPR000524">
    <property type="entry name" value="Tscrpt_reg_HTH_GntR"/>
</dbReference>
<accession>A0A399M952</accession>
<dbReference type="InterPro" id="IPR051446">
    <property type="entry name" value="HTH_trans_reg/aminotransferase"/>
</dbReference>
<dbReference type="Pfam" id="PF00155">
    <property type="entry name" value="Aminotran_1_2"/>
    <property type="match status" value="1"/>
</dbReference>
<dbReference type="SUPFAM" id="SSF53383">
    <property type="entry name" value="PLP-dependent transferases"/>
    <property type="match status" value="1"/>
</dbReference>
<dbReference type="SUPFAM" id="SSF46785">
    <property type="entry name" value="Winged helix' DNA-binding domain"/>
    <property type="match status" value="1"/>
</dbReference>
<dbReference type="CDD" id="cd07377">
    <property type="entry name" value="WHTH_GntR"/>
    <property type="match status" value="1"/>
</dbReference>
<dbReference type="InterPro" id="IPR004839">
    <property type="entry name" value="Aminotransferase_I/II_large"/>
</dbReference>
<sequence>MDHSTVSARKLKKPNRAWIRSFEEGGGPRYQQIAQQIIEAVRDGVLRSGDRLPPQRVLAQDMGVDLTTVTRGYNEVRLAGLLDAHGAGGTYISSSLDDRGRSTDLSMNIPPLLGSESFTRMMQSGLAQVQERVGDAALMSYHVGPGAKVDREAAAMWLEPIVGRVSSDRLLVCSGAQSALSAIILAYSQPGDVVAAESLTYPGLLAACRVLQRRVVSVATDQEGMVPEDLDRVCKERQPKLVYLVPTIQNPTATTMSAQRREQIYAVASRHGVAIIEDDPYWLIAGDAAPPIATIAERDGKIPVFYVSTLSKCLAPGLRTAYVLMPKSEGMELMLDALRAITLMPHQGAVSIATSWIRSGQAKDMLQKIRHELGQRQKLAAKILPGIQYAHPHGLHLWLALSSKTNQYRLIQAAQEQGLGVANSDAFSVQERAPNAIRLSLGGAADQGSLVTALEKLSEILGAADAPLKRLVIV</sequence>
<evidence type="ECO:0000256" key="1">
    <source>
        <dbReference type="ARBA" id="ARBA00005384"/>
    </source>
</evidence>
<dbReference type="Gene3D" id="1.10.10.10">
    <property type="entry name" value="Winged helix-like DNA-binding domain superfamily/Winged helix DNA-binding domain"/>
    <property type="match status" value="1"/>
</dbReference>
<evidence type="ECO:0000313" key="8">
    <source>
        <dbReference type="Proteomes" id="UP000265875"/>
    </source>
</evidence>
<dbReference type="Pfam" id="PF00392">
    <property type="entry name" value="GntR"/>
    <property type="match status" value="1"/>
</dbReference>
<dbReference type="InterPro" id="IPR036390">
    <property type="entry name" value="WH_DNA-bd_sf"/>
</dbReference>
<evidence type="ECO:0000259" key="6">
    <source>
        <dbReference type="PROSITE" id="PS50949"/>
    </source>
</evidence>
<reference evidence="7 8" key="1">
    <citation type="submission" date="2018-08" db="EMBL/GenBank/DDBJ databases">
        <title>Draft genome sequence of the cyanotroph, Pseudomonas monteilii BCN3.</title>
        <authorList>
            <person name="Jones L.B."/>
            <person name="Kunz D.A."/>
        </authorList>
    </citation>
    <scope>NUCLEOTIDE SEQUENCE [LARGE SCALE GENOMIC DNA]</scope>
    <source>
        <strain evidence="7 8">BCN3</strain>
    </source>
</reference>
<dbReference type="SMART" id="SM00345">
    <property type="entry name" value="HTH_GNTR"/>
    <property type="match status" value="1"/>
</dbReference>
<dbReference type="GO" id="GO:0030170">
    <property type="term" value="F:pyridoxal phosphate binding"/>
    <property type="evidence" value="ECO:0007669"/>
    <property type="project" value="InterPro"/>
</dbReference>
<organism evidence="7 8">
    <name type="scientific">Pseudomonas monteilii</name>
    <dbReference type="NCBI Taxonomy" id="76759"/>
    <lineage>
        <taxon>Bacteria</taxon>
        <taxon>Pseudomonadati</taxon>
        <taxon>Pseudomonadota</taxon>
        <taxon>Gammaproteobacteria</taxon>
        <taxon>Pseudomonadales</taxon>
        <taxon>Pseudomonadaceae</taxon>
        <taxon>Pseudomonas</taxon>
    </lineage>
</organism>
<dbReference type="EMBL" id="QWLL01000030">
    <property type="protein sequence ID" value="RII77366.1"/>
    <property type="molecule type" value="Genomic_DNA"/>
</dbReference>
<dbReference type="InterPro" id="IPR015424">
    <property type="entry name" value="PyrdxlP-dep_Trfase"/>
</dbReference>
<dbReference type="GO" id="GO:0008483">
    <property type="term" value="F:transaminase activity"/>
    <property type="evidence" value="ECO:0007669"/>
    <property type="project" value="UniProtKB-KW"/>
</dbReference>
<dbReference type="PANTHER" id="PTHR46577:SF1">
    <property type="entry name" value="HTH-TYPE TRANSCRIPTIONAL REGULATORY PROTEIN GABR"/>
    <property type="match status" value="1"/>
</dbReference>
<comment type="similarity">
    <text evidence="1">In the C-terminal section; belongs to the class-I pyridoxal-phosphate-dependent aminotransferase family.</text>
</comment>
<dbReference type="GO" id="GO:0003700">
    <property type="term" value="F:DNA-binding transcription factor activity"/>
    <property type="evidence" value="ECO:0007669"/>
    <property type="project" value="InterPro"/>
</dbReference>
<name>A0A399M952_9PSED</name>
<keyword evidence="7" id="KW-0032">Aminotransferase</keyword>
<dbReference type="CDD" id="cd00609">
    <property type="entry name" value="AAT_like"/>
    <property type="match status" value="1"/>
</dbReference>
<keyword evidence="5" id="KW-0804">Transcription</keyword>
<dbReference type="RefSeq" id="WP_119369921.1">
    <property type="nucleotide sequence ID" value="NZ_QWLL01000030.1"/>
</dbReference>
<proteinExistence type="inferred from homology"/>
<dbReference type="InterPro" id="IPR036388">
    <property type="entry name" value="WH-like_DNA-bd_sf"/>
</dbReference>
<keyword evidence="4" id="KW-0238">DNA-binding</keyword>
<evidence type="ECO:0000313" key="7">
    <source>
        <dbReference type="EMBL" id="RII77366.1"/>
    </source>
</evidence>
<dbReference type="PANTHER" id="PTHR46577">
    <property type="entry name" value="HTH-TYPE TRANSCRIPTIONAL REGULATORY PROTEIN GABR"/>
    <property type="match status" value="1"/>
</dbReference>
<evidence type="ECO:0000256" key="4">
    <source>
        <dbReference type="ARBA" id="ARBA00023125"/>
    </source>
</evidence>
<dbReference type="GO" id="GO:0003677">
    <property type="term" value="F:DNA binding"/>
    <property type="evidence" value="ECO:0007669"/>
    <property type="project" value="UniProtKB-KW"/>
</dbReference>
<dbReference type="Gene3D" id="3.40.640.10">
    <property type="entry name" value="Type I PLP-dependent aspartate aminotransferase-like (Major domain)"/>
    <property type="match status" value="1"/>
</dbReference>
<dbReference type="AlphaFoldDB" id="A0A399M952"/>
<dbReference type="InterPro" id="IPR015421">
    <property type="entry name" value="PyrdxlP-dep_Trfase_major"/>
</dbReference>
<evidence type="ECO:0000256" key="5">
    <source>
        <dbReference type="ARBA" id="ARBA00023163"/>
    </source>
</evidence>
<keyword evidence="3" id="KW-0805">Transcription regulation</keyword>
<evidence type="ECO:0000256" key="3">
    <source>
        <dbReference type="ARBA" id="ARBA00023015"/>
    </source>
</evidence>
<gene>
    <name evidence="7" type="ORF">D0894_12200</name>
</gene>
<dbReference type="Gene3D" id="3.90.1150.10">
    <property type="entry name" value="Aspartate Aminotransferase, domain 1"/>
    <property type="match status" value="1"/>
</dbReference>
<keyword evidence="2" id="KW-0663">Pyridoxal phosphate</keyword>
<dbReference type="Proteomes" id="UP000265875">
    <property type="component" value="Unassembled WGS sequence"/>
</dbReference>
<feature type="domain" description="HTH gntR-type" evidence="6">
    <location>
        <begin position="27"/>
        <end position="95"/>
    </location>
</feature>
<protein>
    <submittedName>
        <fullName evidence="7">PLP-dependent aminotransferase family protein</fullName>
    </submittedName>
</protein>